<proteinExistence type="predicted"/>
<evidence type="ECO:0000256" key="1">
    <source>
        <dbReference type="SAM" id="SignalP"/>
    </source>
</evidence>
<dbReference type="AlphaFoldDB" id="A0A6N6JBA2"/>
<gene>
    <name evidence="2" type="ORF">KIN_02140</name>
</gene>
<comment type="caution">
    <text evidence="2">The sequence shown here is derived from an EMBL/GenBank/DDBJ whole genome shotgun (WGS) entry which is preliminary data.</text>
</comment>
<name>A0A6N6JBA2_9RHOB</name>
<evidence type="ECO:0000313" key="3">
    <source>
        <dbReference type="Proteomes" id="UP000436822"/>
    </source>
</evidence>
<feature type="chain" id="PRO_5026723390" evidence="1">
    <location>
        <begin position="20"/>
        <end position="61"/>
    </location>
</feature>
<feature type="signal peptide" evidence="1">
    <location>
        <begin position="1"/>
        <end position="19"/>
    </location>
</feature>
<accession>A0A6N6JBA2</accession>
<organism evidence="2 3">
    <name type="scientific">Litoreibacter roseus</name>
    <dbReference type="NCBI Taxonomy" id="2601869"/>
    <lineage>
        <taxon>Bacteria</taxon>
        <taxon>Pseudomonadati</taxon>
        <taxon>Pseudomonadota</taxon>
        <taxon>Alphaproteobacteria</taxon>
        <taxon>Rhodobacterales</taxon>
        <taxon>Roseobacteraceae</taxon>
        <taxon>Litoreibacter</taxon>
    </lineage>
</organism>
<keyword evidence="3" id="KW-1185">Reference proteome</keyword>
<dbReference type="Proteomes" id="UP000436822">
    <property type="component" value="Unassembled WGS sequence"/>
</dbReference>
<dbReference type="EMBL" id="BLJE01000001">
    <property type="protein sequence ID" value="GFE63140.1"/>
    <property type="molecule type" value="Genomic_DNA"/>
</dbReference>
<keyword evidence="1" id="KW-0732">Signal</keyword>
<reference evidence="2 3" key="1">
    <citation type="submission" date="2019-12" db="EMBL/GenBank/DDBJ databases">
        <title>Litoreibacter badius sp. nov., a novel bacteriochlorophyll a-containing bacterium in the genus Litoreibacter.</title>
        <authorList>
            <person name="Kanamuro M."/>
            <person name="Takabe Y."/>
            <person name="Mori K."/>
            <person name="Takaichi S."/>
            <person name="Hanada S."/>
        </authorList>
    </citation>
    <scope>NUCLEOTIDE SEQUENCE [LARGE SCALE GENOMIC DNA]</scope>
    <source>
        <strain evidence="2 3">K6</strain>
    </source>
</reference>
<evidence type="ECO:0000313" key="2">
    <source>
        <dbReference type="EMBL" id="GFE63140.1"/>
    </source>
</evidence>
<sequence>MLKHTSLGFLIIFPLAANADMQSSNDLVRLVNENPPEFHLEQQTIDEVDHCVYTLSTGLLH</sequence>
<protein>
    <submittedName>
        <fullName evidence="2">Uncharacterized protein</fullName>
    </submittedName>
</protein>